<evidence type="ECO:0000313" key="9">
    <source>
        <dbReference type="EMBL" id="MBO1264941.1"/>
    </source>
</evidence>
<dbReference type="HAMAP" id="MF_00490">
    <property type="entry name" value="ComB"/>
    <property type="match status" value="1"/>
</dbReference>
<comment type="similarity">
    <text evidence="2 8">Belongs to the ComB family.</text>
</comment>
<dbReference type="EC" id="3.1.3.71" evidence="3 8"/>
<comment type="catalytic activity">
    <reaction evidence="7 8">
        <text>(2R)-O-phospho-3-sulfolactate + H2O = (2R)-3-sulfolactate + phosphate</text>
        <dbReference type="Rhea" id="RHEA:23416"/>
        <dbReference type="ChEBI" id="CHEBI:15377"/>
        <dbReference type="ChEBI" id="CHEBI:15597"/>
        <dbReference type="ChEBI" id="CHEBI:43474"/>
        <dbReference type="ChEBI" id="CHEBI:58738"/>
        <dbReference type="EC" id="3.1.3.71"/>
    </reaction>
</comment>
<evidence type="ECO:0000256" key="1">
    <source>
        <dbReference type="ARBA" id="ARBA00001946"/>
    </source>
</evidence>
<evidence type="ECO:0000256" key="3">
    <source>
        <dbReference type="ARBA" id="ARBA00012953"/>
    </source>
</evidence>
<dbReference type="GO" id="GO:0050545">
    <property type="term" value="F:sulfopyruvate decarboxylase activity"/>
    <property type="evidence" value="ECO:0007669"/>
    <property type="project" value="TreeGrafter"/>
</dbReference>
<comment type="caution">
    <text evidence="9">The sequence shown here is derived from an EMBL/GenBank/DDBJ whole genome shotgun (WGS) entry which is preliminary data.</text>
</comment>
<dbReference type="GO" id="GO:0050532">
    <property type="term" value="F:2-phosphosulfolactate phosphatase activity"/>
    <property type="evidence" value="ECO:0007669"/>
    <property type="project" value="UniProtKB-UniRule"/>
</dbReference>
<evidence type="ECO:0000256" key="5">
    <source>
        <dbReference type="ARBA" id="ARBA00022801"/>
    </source>
</evidence>
<dbReference type="PANTHER" id="PTHR37311:SF1">
    <property type="entry name" value="2-PHOSPHOSULFOLACTATE PHOSPHATASE-RELATED"/>
    <property type="match status" value="1"/>
</dbReference>
<accession>A0A939HBH1</accession>
<dbReference type="Pfam" id="PF04029">
    <property type="entry name" value="2-ph_phosp"/>
    <property type="match status" value="1"/>
</dbReference>
<dbReference type="InterPro" id="IPR036702">
    <property type="entry name" value="ComB-like_sf"/>
</dbReference>
<reference evidence="9" key="1">
    <citation type="submission" date="2021-03" db="EMBL/GenBank/DDBJ databases">
        <title>Proteiniclasticum marinus sp. nov., isolated from tidal flat sediment.</title>
        <authorList>
            <person name="Namirimu T."/>
            <person name="Yang J.-A."/>
            <person name="Yang S.-H."/>
            <person name="Kim Y.-J."/>
            <person name="Kwon K.K."/>
        </authorList>
    </citation>
    <scope>NUCLEOTIDE SEQUENCE</scope>
    <source>
        <strain evidence="9">SCR006</strain>
    </source>
</reference>
<evidence type="ECO:0000256" key="4">
    <source>
        <dbReference type="ARBA" id="ARBA00021948"/>
    </source>
</evidence>
<dbReference type="RefSeq" id="WP_207599464.1">
    <property type="nucleotide sequence ID" value="NZ_JAFNJU010000005.1"/>
</dbReference>
<dbReference type="GO" id="GO:0000287">
    <property type="term" value="F:magnesium ion binding"/>
    <property type="evidence" value="ECO:0007669"/>
    <property type="project" value="UniProtKB-UniRule"/>
</dbReference>
<name>A0A939HBH1_9CLOT</name>
<sequence>MKIDIITTGNHVTPESVKNTTVIVIDVLRATSVIISALKNGAKSVVPVTSVEEALETKKKLENVILGGERKAQKIEGFELSNSPLEYGSTAVYDKNVILTTTNGTHAISKSSAANKVYIGALLNARAVSEKVAEGGDDVVIVNSGTNGQFSMDDFIASGAVISEMLSIRDYELSDVAKTALLIYKAHPDFLSYIREARHYKVLMDLGLEEDIRLCLHKDLYDIVPEYKNGIIKLNF</sequence>
<evidence type="ECO:0000256" key="8">
    <source>
        <dbReference type="HAMAP-Rule" id="MF_00490"/>
    </source>
</evidence>
<evidence type="ECO:0000256" key="6">
    <source>
        <dbReference type="ARBA" id="ARBA00022842"/>
    </source>
</evidence>
<dbReference type="AlphaFoldDB" id="A0A939HBH1"/>
<dbReference type="FunFam" id="3.90.1560.10:FF:000001">
    <property type="entry name" value="Probable 2-phosphosulfolactate phosphatase"/>
    <property type="match status" value="1"/>
</dbReference>
<protein>
    <recommendedName>
        <fullName evidence="4 8">Probable 2-phosphosulfolactate phosphatase</fullName>
        <ecNumber evidence="3 8">3.1.3.71</ecNumber>
    </recommendedName>
</protein>
<organism evidence="9 10">
    <name type="scientific">Proteiniclasticum aestuarii</name>
    <dbReference type="NCBI Taxonomy" id="2817862"/>
    <lineage>
        <taxon>Bacteria</taxon>
        <taxon>Bacillati</taxon>
        <taxon>Bacillota</taxon>
        <taxon>Clostridia</taxon>
        <taxon>Eubacteriales</taxon>
        <taxon>Clostridiaceae</taxon>
        <taxon>Proteiniclasticum</taxon>
    </lineage>
</organism>
<dbReference type="PANTHER" id="PTHR37311">
    <property type="entry name" value="2-PHOSPHOSULFOLACTATE PHOSPHATASE-RELATED"/>
    <property type="match status" value="1"/>
</dbReference>
<dbReference type="InterPro" id="IPR005238">
    <property type="entry name" value="ComB-like"/>
</dbReference>
<keyword evidence="10" id="KW-1185">Reference proteome</keyword>
<evidence type="ECO:0000313" key="10">
    <source>
        <dbReference type="Proteomes" id="UP000664218"/>
    </source>
</evidence>
<keyword evidence="6 8" id="KW-0460">Magnesium</keyword>
<evidence type="ECO:0000256" key="7">
    <source>
        <dbReference type="ARBA" id="ARBA00033711"/>
    </source>
</evidence>
<gene>
    <name evidence="8" type="primary">comB</name>
    <name evidence="9" type="ORF">J3A84_07860</name>
</gene>
<dbReference type="EMBL" id="JAFNJU010000005">
    <property type="protein sequence ID" value="MBO1264941.1"/>
    <property type="molecule type" value="Genomic_DNA"/>
</dbReference>
<dbReference type="Proteomes" id="UP000664218">
    <property type="component" value="Unassembled WGS sequence"/>
</dbReference>
<dbReference type="Gene3D" id="3.90.1560.10">
    <property type="entry name" value="ComB-like"/>
    <property type="match status" value="1"/>
</dbReference>
<proteinExistence type="inferred from homology"/>
<dbReference type="SUPFAM" id="SSF142823">
    <property type="entry name" value="ComB-like"/>
    <property type="match status" value="1"/>
</dbReference>
<keyword evidence="5 8" id="KW-0378">Hydrolase</keyword>
<evidence type="ECO:0000256" key="2">
    <source>
        <dbReference type="ARBA" id="ARBA00009997"/>
    </source>
</evidence>
<comment type="cofactor">
    <cofactor evidence="1 8">
        <name>Mg(2+)</name>
        <dbReference type="ChEBI" id="CHEBI:18420"/>
    </cofactor>
</comment>